<reference evidence="3" key="2">
    <citation type="submission" date="2015-01" db="EMBL/GenBank/DDBJ databases">
        <title>Evolutionary Origins and Diversification of the Mycorrhizal Mutualists.</title>
        <authorList>
            <consortium name="DOE Joint Genome Institute"/>
            <consortium name="Mycorrhizal Genomics Consortium"/>
            <person name="Kohler A."/>
            <person name="Kuo A."/>
            <person name="Nagy L.G."/>
            <person name="Floudas D."/>
            <person name="Copeland A."/>
            <person name="Barry K.W."/>
            <person name="Cichocki N."/>
            <person name="Veneault-Fourrey C."/>
            <person name="LaButti K."/>
            <person name="Lindquist E.A."/>
            <person name="Lipzen A."/>
            <person name="Lundell T."/>
            <person name="Morin E."/>
            <person name="Murat C."/>
            <person name="Riley R."/>
            <person name="Ohm R."/>
            <person name="Sun H."/>
            <person name="Tunlid A."/>
            <person name="Henrissat B."/>
            <person name="Grigoriev I.V."/>
            <person name="Hibbett D.S."/>
            <person name="Martin F."/>
        </authorList>
    </citation>
    <scope>NUCLEOTIDE SEQUENCE [LARGE SCALE GENOMIC DNA]</scope>
    <source>
        <strain evidence="3">MUT 4182</strain>
    </source>
</reference>
<dbReference type="OrthoDB" id="3213628at2759"/>
<sequence>MKALDDALEYYARLERGTSPVVPSGERHQRTATAPNSSTNARLFANQRVQQTANQQLHVITEPRGQVPVQAFHQRPGPASLDGHGRRQHQRAPSPSGFRPPSPTAASYHGHTSALDGPPSLDGHDYRGYGHQPTTQAPSGSSRPQPATWSKGAYSRR</sequence>
<evidence type="ECO:0000256" key="1">
    <source>
        <dbReference type="SAM" id="MobiDB-lite"/>
    </source>
</evidence>
<dbReference type="AlphaFoldDB" id="A0A0C3QRI0"/>
<organism evidence="2 3">
    <name type="scientific">Tulasnella calospora MUT 4182</name>
    <dbReference type="NCBI Taxonomy" id="1051891"/>
    <lineage>
        <taxon>Eukaryota</taxon>
        <taxon>Fungi</taxon>
        <taxon>Dikarya</taxon>
        <taxon>Basidiomycota</taxon>
        <taxon>Agaricomycotina</taxon>
        <taxon>Agaricomycetes</taxon>
        <taxon>Cantharellales</taxon>
        <taxon>Tulasnellaceae</taxon>
        <taxon>Tulasnella</taxon>
    </lineage>
</organism>
<keyword evidence="3" id="KW-1185">Reference proteome</keyword>
<reference evidence="2 3" key="1">
    <citation type="submission" date="2014-04" db="EMBL/GenBank/DDBJ databases">
        <authorList>
            <consortium name="DOE Joint Genome Institute"/>
            <person name="Kuo A."/>
            <person name="Girlanda M."/>
            <person name="Perotto S."/>
            <person name="Kohler A."/>
            <person name="Nagy L.G."/>
            <person name="Floudas D."/>
            <person name="Copeland A."/>
            <person name="Barry K.W."/>
            <person name="Cichocki N."/>
            <person name="Veneault-Fourrey C."/>
            <person name="LaButti K."/>
            <person name="Lindquist E.A."/>
            <person name="Lipzen A."/>
            <person name="Lundell T."/>
            <person name="Morin E."/>
            <person name="Murat C."/>
            <person name="Sun H."/>
            <person name="Tunlid A."/>
            <person name="Henrissat B."/>
            <person name="Grigoriev I.V."/>
            <person name="Hibbett D.S."/>
            <person name="Martin F."/>
            <person name="Nordberg H.P."/>
            <person name="Cantor M.N."/>
            <person name="Hua S.X."/>
        </authorList>
    </citation>
    <scope>NUCLEOTIDE SEQUENCE [LARGE SCALE GENOMIC DNA]</scope>
    <source>
        <strain evidence="2 3">MUT 4182</strain>
    </source>
</reference>
<proteinExistence type="predicted"/>
<evidence type="ECO:0000313" key="3">
    <source>
        <dbReference type="Proteomes" id="UP000054248"/>
    </source>
</evidence>
<evidence type="ECO:0000313" key="2">
    <source>
        <dbReference type="EMBL" id="KIO30384.1"/>
    </source>
</evidence>
<feature type="compositionally biased region" description="Polar residues" evidence="1">
    <location>
        <begin position="31"/>
        <end position="58"/>
    </location>
</feature>
<name>A0A0C3QRI0_9AGAM</name>
<dbReference type="Proteomes" id="UP000054248">
    <property type="component" value="Unassembled WGS sequence"/>
</dbReference>
<feature type="compositionally biased region" description="Polar residues" evidence="1">
    <location>
        <begin position="132"/>
        <end position="148"/>
    </location>
</feature>
<protein>
    <submittedName>
        <fullName evidence="2">Uncharacterized protein</fullName>
    </submittedName>
</protein>
<dbReference type="EMBL" id="KN822972">
    <property type="protein sequence ID" value="KIO30384.1"/>
    <property type="molecule type" value="Genomic_DNA"/>
</dbReference>
<feature type="region of interest" description="Disordered" evidence="1">
    <location>
        <begin position="15"/>
        <end position="157"/>
    </location>
</feature>
<accession>A0A0C3QRI0</accession>
<gene>
    <name evidence="2" type="ORF">M407DRAFT_153661</name>
</gene>
<dbReference type="HOGENOM" id="CLU_1679250_0_0_1"/>